<dbReference type="InterPro" id="IPR037151">
    <property type="entry name" value="AlkB-like_sf"/>
</dbReference>
<dbReference type="PROSITE" id="PS51471">
    <property type="entry name" value="FE2OG_OXY"/>
    <property type="match status" value="1"/>
</dbReference>
<evidence type="ECO:0000256" key="3">
    <source>
        <dbReference type="ARBA" id="ARBA00022723"/>
    </source>
</evidence>
<keyword evidence="11" id="KW-1185">Reference proteome</keyword>
<dbReference type="Gene3D" id="2.60.120.590">
    <property type="entry name" value="Alpha-ketoglutarate-dependent dioxygenase AlkB-like"/>
    <property type="match status" value="1"/>
</dbReference>
<feature type="domain" description="Fe2OG dioxygenase" evidence="9">
    <location>
        <begin position="138"/>
        <end position="269"/>
    </location>
</feature>
<evidence type="ECO:0000256" key="6">
    <source>
        <dbReference type="ARBA" id="ARBA00023004"/>
    </source>
</evidence>
<dbReference type="EMBL" id="CP001333">
    <property type="protein sequence ID" value="ACO67573.1"/>
    <property type="molecule type" value="Genomic_DNA"/>
</dbReference>
<dbReference type="AlphaFoldDB" id="C1EHV4"/>
<name>C1EHV4_MICCC</name>
<accession>C1EHV4</accession>
<evidence type="ECO:0000256" key="4">
    <source>
        <dbReference type="ARBA" id="ARBA00022964"/>
    </source>
</evidence>
<dbReference type="PANTHER" id="PTHR46030">
    <property type="entry name" value="ALPHA-KETOGLUTARATE-DEPENDENT DIOXYGENASE ALKB HOMOLOG 6"/>
    <property type="match status" value="1"/>
</dbReference>
<evidence type="ECO:0000256" key="5">
    <source>
        <dbReference type="ARBA" id="ARBA00023002"/>
    </source>
</evidence>
<keyword evidence="7" id="KW-0539">Nucleus</keyword>
<reference evidence="10 11" key="1">
    <citation type="journal article" date="2009" name="Science">
        <title>Green evolution and dynamic adaptations revealed by genomes of the marine picoeukaryotes Micromonas.</title>
        <authorList>
            <person name="Worden A.Z."/>
            <person name="Lee J.H."/>
            <person name="Mock T."/>
            <person name="Rouze P."/>
            <person name="Simmons M.P."/>
            <person name="Aerts A.L."/>
            <person name="Allen A.E."/>
            <person name="Cuvelier M.L."/>
            <person name="Derelle E."/>
            <person name="Everett M.V."/>
            <person name="Foulon E."/>
            <person name="Grimwood J."/>
            <person name="Gundlach H."/>
            <person name="Henrissat B."/>
            <person name="Napoli C."/>
            <person name="McDonald S.M."/>
            <person name="Parker M.S."/>
            <person name="Rombauts S."/>
            <person name="Salamov A."/>
            <person name="Von Dassow P."/>
            <person name="Badger J.H."/>
            <person name="Coutinho P.M."/>
            <person name="Demir E."/>
            <person name="Dubchak I."/>
            <person name="Gentemann C."/>
            <person name="Eikrem W."/>
            <person name="Gready J.E."/>
            <person name="John U."/>
            <person name="Lanier W."/>
            <person name="Lindquist E.A."/>
            <person name="Lucas S."/>
            <person name="Mayer K.F."/>
            <person name="Moreau H."/>
            <person name="Not F."/>
            <person name="Otillar R."/>
            <person name="Panaud O."/>
            <person name="Pangilinan J."/>
            <person name="Paulsen I."/>
            <person name="Piegu B."/>
            <person name="Poliakov A."/>
            <person name="Robbens S."/>
            <person name="Schmutz J."/>
            <person name="Toulza E."/>
            <person name="Wyss T."/>
            <person name="Zelensky A."/>
            <person name="Zhou K."/>
            <person name="Armbrust E.V."/>
            <person name="Bhattacharya D."/>
            <person name="Goodenough U.W."/>
            <person name="Van de Peer Y."/>
            <person name="Grigoriev I.V."/>
        </authorList>
    </citation>
    <scope>NUCLEOTIDE SEQUENCE [LARGE SCALE GENOMIC DNA]</scope>
    <source>
        <strain evidence="11">RCC299 / NOUM17</strain>
    </source>
</reference>
<evidence type="ECO:0000256" key="2">
    <source>
        <dbReference type="ARBA" id="ARBA00007879"/>
    </source>
</evidence>
<dbReference type="PANTHER" id="PTHR46030:SF1">
    <property type="entry name" value="ALPHA-KETOGLUTARATE-DEPENDENT DIOXYGENASE ALKB HOMOLOG 6"/>
    <property type="match status" value="1"/>
</dbReference>
<keyword evidence="5" id="KW-0560">Oxidoreductase</keyword>
<dbReference type="GeneID" id="8249247"/>
<organism evidence="10 11">
    <name type="scientific">Micromonas commoda (strain RCC299 / NOUM17 / CCMP2709)</name>
    <name type="common">Picoplanktonic green alga</name>
    <dbReference type="NCBI Taxonomy" id="296587"/>
    <lineage>
        <taxon>Eukaryota</taxon>
        <taxon>Viridiplantae</taxon>
        <taxon>Chlorophyta</taxon>
        <taxon>Mamiellophyceae</taxon>
        <taxon>Mamiellales</taxon>
        <taxon>Mamiellaceae</taxon>
        <taxon>Micromonas</taxon>
    </lineage>
</organism>
<gene>
    <name evidence="10" type="ORF">MICPUN_64357</name>
</gene>
<evidence type="ECO:0000313" key="10">
    <source>
        <dbReference type="EMBL" id="ACO67573.1"/>
    </source>
</evidence>
<dbReference type="InParanoid" id="C1EHV4"/>
<keyword evidence="4" id="KW-0223">Dioxygenase</keyword>
<evidence type="ECO:0000259" key="9">
    <source>
        <dbReference type="PROSITE" id="PS51471"/>
    </source>
</evidence>
<dbReference type="eggNOG" id="KOG3200">
    <property type="taxonomic scope" value="Eukaryota"/>
</dbReference>
<dbReference type="Proteomes" id="UP000002009">
    <property type="component" value="Chromosome 15"/>
</dbReference>
<keyword evidence="6" id="KW-0408">Iron</keyword>
<dbReference type="OMA" id="IFKLWPR"/>
<dbReference type="KEGG" id="mis:MICPUN_64357"/>
<dbReference type="InterPro" id="IPR027450">
    <property type="entry name" value="AlkB-like"/>
</dbReference>
<sequence length="270" mass="28873">MPVDMKALLARERERRRAAASGDPAGAATASSSAAATAPVVMAPRAKISLRDFDVGERAGVRGLHYVPDFISPDEERAVLAGIHAPGTESRWVRSGRRRVANYGGVPSSSEVTEPLPQFATSLLEAIASAGIVNERTAPNHVLVNEYVAPAGISPHNDGDVYAPHVAIVTLGGAALMDFWPNDGSVTADDDRRDCDEREPTPIAQVLLRPRSLLLYTGDAYGLRHGIRHRDVDVATDRCVNAAVAGVEIGDEVERGRVRYSVVFVRKGHG</sequence>
<dbReference type="InterPro" id="IPR032862">
    <property type="entry name" value="ALKBH6"/>
</dbReference>
<feature type="compositionally biased region" description="Low complexity" evidence="8">
    <location>
        <begin position="19"/>
        <end position="36"/>
    </location>
</feature>
<dbReference type="GO" id="GO:0051213">
    <property type="term" value="F:dioxygenase activity"/>
    <property type="evidence" value="ECO:0007669"/>
    <property type="project" value="UniProtKB-KW"/>
</dbReference>
<comment type="subcellular location">
    <subcellularLocation>
        <location evidence="1">Nucleus</location>
    </subcellularLocation>
</comment>
<dbReference type="SUPFAM" id="SSF51197">
    <property type="entry name" value="Clavaminate synthase-like"/>
    <property type="match status" value="1"/>
</dbReference>
<dbReference type="OrthoDB" id="412814at2759"/>
<evidence type="ECO:0000256" key="8">
    <source>
        <dbReference type="SAM" id="MobiDB-lite"/>
    </source>
</evidence>
<comment type="similarity">
    <text evidence="2">Belongs to the alkB family.</text>
</comment>
<dbReference type="Pfam" id="PF13532">
    <property type="entry name" value="2OG-FeII_Oxy_2"/>
    <property type="match status" value="1"/>
</dbReference>
<keyword evidence="3" id="KW-0479">Metal-binding</keyword>
<dbReference type="GO" id="GO:0005634">
    <property type="term" value="C:nucleus"/>
    <property type="evidence" value="ECO:0007669"/>
    <property type="project" value="UniProtKB-SubCell"/>
</dbReference>
<proteinExistence type="inferred from homology"/>
<dbReference type="RefSeq" id="XP_002506315.1">
    <property type="nucleotide sequence ID" value="XM_002506269.1"/>
</dbReference>
<evidence type="ECO:0000256" key="7">
    <source>
        <dbReference type="ARBA" id="ARBA00023242"/>
    </source>
</evidence>
<dbReference type="InterPro" id="IPR005123">
    <property type="entry name" value="Oxoglu/Fe-dep_dioxygenase_dom"/>
</dbReference>
<feature type="region of interest" description="Disordered" evidence="8">
    <location>
        <begin position="13"/>
        <end position="36"/>
    </location>
</feature>
<dbReference type="GO" id="GO:0046872">
    <property type="term" value="F:metal ion binding"/>
    <property type="evidence" value="ECO:0007669"/>
    <property type="project" value="UniProtKB-KW"/>
</dbReference>
<evidence type="ECO:0000256" key="1">
    <source>
        <dbReference type="ARBA" id="ARBA00004123"/>
    </source>
</evidence>
<protein>
    <recommendedName>
        <fullName evidence="9">Fe2OG dioxygenase domain-containing protein</fullName>
    </recommendedName>
</protein>
<evidence type="ECO:0000313" key="11">
    <source>
        <dbReference type="Proteomes" id="UP000002009"/>
    </source>
</evidence>